<evidence type="ECO:0000313" key="2">
    <source>
        <dbReference type="Proteomes" id="UP000264492"/>
    </source>
</evidence>
<dbReference type="RefSeq" id="WP_147300616.1">
    <property type="nucleotide sequence ID" value="NZ_QTSU01000001.1"/>
</dbReference>
<dbReference type="EMBL" id="QTSU01000001">
    <property type="protein sequence ID" value="RDZ28760.1"/>
    <property type="molecule type" value="Genomic_DNA"/>
</dbReference>
<evidence type="ECO:0000313" key="1">
    <source>
        <dbReference type="EMBL" id="RDZ28760.1"/>
    </source>
</evidence>
<protein>
    <submittedName>
        <fullName evidence="1">Uncharacterized protein</fullName>
    </submittedName>
</protein>
<name>A0A371K4G1_9GAMM</name>
<comment type="caution">
    <text evidence="1">The sequence shown here is derived from an EMBL/GenBank/DDBJ whole genome shotgun (WGS) entry which is preliminary data.</text>
</comment>
<reference evidence="1 2" key="1">
    <citation type="submission" date="2018-08" db="EMBL/GenBank/DDBJ databases">
        <title>Lysobacter sp. zong2l5, whole genome shotgun sequence.</title>
        <authorList>
            <person name="Zhang X."/>
            <person name="Feng G."/>
            <person name="Zhu H."/>
        </authorList>
    </citation>
    <scope>NUCLEOTIDE SEQUENCE [LARGE SCALE GENOMIC DNA]</scope>
    <source>
        <strain evidence="2">zong2l5</strain>
    </source>
</reference>
<dbReference type="Proteomes" id="UP000264492">
    <property type="component" value="Unassembled WGS sequence"/>
</dbReference>
<sequence length="302" mass="32534">MSGLERKTYVLTWLGFGVAVLSLALAYYAIRVSWKIAEVSGSLDKPGIVVGIGDYPLAAGKRNYVVLGAPLPSSDAPAVGAIPFTFHSSGRKSLDSISISFQYHKLFNRALLEEVTLSSPSGAFGANDLRKSTSQSGDMFFVTYAMPSLNPGVGVEIGEPMLLGETRIQSEIPVTFKDGVKATVSLAAAYSKEFGLAVTSRDTEVLGYPVSVAMQSAASMDELARSPHLIGHVERQQKELRAKLGALSYLMALLTTSPESDVYLIYDPLKRVTSGEVTVFSPAKDQQVTKAVFPLLSWRLLF</sequence>
<keyword evidence="2" id="KW-1185">Reference proteome</keyword>
<dbReference type="AlphaFoldDB" id="A0A371K4G1"/>
<gene>
    <name evidence="1" type="ORF">DX914_06475</name>
</gene>
<organism evidence="1 2">
    <name type="scientific">Lysobacter silvisoli</name>
    <dbReference type="NCBI Taxonomy" id="2293254"/>
    <lineage>
        <taxon>Bacteria</taxon>
        <taxon>Pseudomonadati</taxon>
        <taxon>Pseudomonadota</taxon>
        <taxon>Gammaproteobacteria</taxon>
        <taxon>Lysobacterales</taxon>
        <taxon>Lysobacteraceae</taxon>
        <taxon>Lysobacter</taxon>
    </lineage>
</organism>
<proteinExistence type="predicted"/>
<accession>A0A371K4G1</accession>